<accession>A0ABP0NEY4</accession>
<dbReference type="EMBL" id="CAXAMN010021615">
    <property type="protein sequence ID" value="CAK9061442.1"/>
    <property type="molecule type" value="Genomic_DNA"/>
</dbReference>
<evidence type="ECO:0000313" key="3">
    <source>
        <dbReference type="Proteomes" id="UP001642484"/>
    </source>
</evidence>
<protein>
    <submittedName>
        <fullName evidence="2">Uncharacterized protein</fullName>
    </submittedName>
</protein>
<keyword evidence="3" id="KW-1185">Reference proteome</keyword>
<evidence type="ECO:0000256" key="1">
    <source>
        <dbReference type="SAM" id="MobiDB-lite"/>
    </source>
</evidence>
<feature type="compositionally biased region" description="Basic and acidic residues" evidence="1">
    <location>
        <begin position="1"/>
        <end position="10"/>
    </location>
</feature>
<proteinExistence type="predicted"/>
<evidence type="ECO:0000313" key="2">
    <source>
        <dbReference type="EMBL" id="CAK9061442.1"/>
    </source>
</evidence>
<feature type="compositionally biased region" description="Acidic residues" evidence="1">
    <location>
        <begin position="416"/>
        <end position="434"/>
    </location>
</feature>
<feature type="region of interest" description="Disordered" evidence="1">
    <location>
        <begin position="921"/>
        <end position="951"/>
    </location>
</feature>
<dbReference type="Proteomes" id="UP001642484">
    <property type="component" value="Unassembled WGS sequence"/>
</dbReference>
<feature type="non-terminal residue" evidence="2">
    <location>
        <position position="951"/>
    </location>
</feature>
<feature type="region of interest" description="Disordered" evidence="1">
    <location>
        <begin position="414"/>
        <end position="446"/>
    </location>
</feature>
<name>A0ABP0NEY4_9DINO</name>
<reference evidence="2 3" key="1">
    <citation type="submission" date="2024-02" db="EMBL/GenBank/DDBJ databases">
        <authorList>
            <person name="Chen Y."/>
            <person name="Shah S."/>
            <person name="Dougan E. K."/>
            <person name="Thang M."/>
            <person name="Chan C."/>
        </authorList>
    </citation>
    <scope>NUCLEOTIDE SEQUENCE [LARGE SCALE GENOMIC DNA]</scope>
</reference>
<feature type="compositionally biased region" description="Basic and acidic residues" evidence="1">
    <location>
        <begin position="927"/>
        <end position="951"/>
    </location>
</feature>
<sequence length="951" mass="107230">MALAFPHEDSASDNDGASIGEEAYDVGGKDLMVYHSTEELQNEWVVKSAAPCLHRTSDTKKAVENFRKSLETVKNYHRDLWPGVSIKPMISKYQRCRQPATGNGQAVFFPESTMTTSMFVAYILFAAGHSKRQLGDRVVAVRTLQGLVQKLVSSEVRDSIAMVWEEDLRCEKKEWVYNHFNQASFQEWLAFSVDPAHEKWLQQLLRPNALSLLSQFAYCLDSEILTLASQLSECRASLYKKSPTSVTLQQKRMIAEEVWSGKERSVTLDPVHHRSLLRVEDQETSQTKAWRYIFRTLKVRGELEGDLAHSLWNCFKNALMKVDLADGRDKRIKMKECLSDFLKKQDSDWWQTFCEDLAEDRGFQREENSPLELLEDVISSRSIASKGRYVRSKAWFGLNASLRALVRDWAVLAEQGDPDESENDEDDEESSIAEGEDREKPKQKAATKSELYKMYAGKTPIAMFTEFMMDRSLRDAAVLITEVADPLENKYVSDLKAQKGAAVPLLSRSEEERHATMTGLKRILDTVLSLSSKSRKLETTLLNDIGWHRETLVLEIFAEIAQCDYDFNNQNLNQILTDVKLGTASTKSNLESVFAHLTDVAMRHNKNAPYTKEECPQSFPPAEAWLRYQLSAAEEVEAFNAVLNVKGTPLPEISPDDPRFPQRANDILKDKIANAGPASDMVSAAALVYALADADAGFSNLPHTELGCLFVTGRMYKHKGRDTFVICMGFQKYCAAALRLKRVEVDDKEFLTLDSQCSEPYFLFNYTVDEDLANWKAVETMLWPPSCIPEELQGGIDGRMVASFHQVTGYSGLVHAAVKAAGFMVARVLQKIRKLLGCQMPGRGSGKKGGFTKPDYAKALVNHLFGDDTEKEKARMVNGLVGGKRTYDPSILQILSTLDGENAVDRDFLRMKKVATEELQNMLMEKGANKERADQAEKKQKTSKEQDKEPK</sequence>
<gene>
    <name evidence="2" type="ORF">CCMP2556_LOCUS30205</name>
</gene>
<organism evidence="2 3">
    <name type="scientific">Durusdinium trenchii</name>
    <dbReference type="NCBI Taxonomy" id="1381693"/>
    <lineage>
        <taxon>Eukaryota</taxon>
        <taxon>Sar</taxon>
        <taxon>Alveolata</taxon>
        <taxon>Dinophyceae</taxon>
        <taxon>Suessiales</taxon>
        <taxon>Symbiodiniaceae</taxon>
        <taxon>Durusdinium</taxon>
    </lineage>
</organism>
<comment type="caution">
    <text evidence="2">The sequence shown here is derived from an EMBL/GenBank/DDBJ whole genome shotgun (WGS) entry which is preliminary data.</text>
</comment>
<feature type="region of interest" description="Disordered" evidence="1">
    <location>
        <begin position="1"/>
        <end position="20"/>
    </location>
</feature>